<name>A0ABY7FX53_MYAAR</name>
<protein>
    <submittedName>
        <fullName evidence="2">ATS3-like protein</fullName>
    </submittedName>
</protein>
<dbReference type="Pfam" id="PF00090">
    <property type="entry name" value="TSP_1"/>
    <property type="match status" value="1"/>
</dbReference>
<dbReference type="SMART" id="SM00209">
    <property type="entry name" value="TSP1"/>
    <property type="match status" value="1"/>
</dbReference>
<dbReference type="Gene3D" id="2.20.100.10">
    <property type="entry name" value="Thrombospondin type-1 (TSP1) repeat"/>
    <property type="match status" value="1"/>
</dbReference>
<feature type="chain" id="PRO_5046919621" evidence="1">
    <location>
        <begin position="19"/>
        <end position="93"/>
    </location>
</feature>
<reference evidence="2" key="1">
    <citation type="submission" date="2022-11" db="EMBL/GenBank/DDBJ databases">
        <title>Centuries of genome instability and evolution in soft-shell clam transmissible cancer (bioRxiv).</title>
        <authorList>
            <person name="Hart S.F.M."/>
            <person name="Yonemitsu M.A."/>
            <person name="Giersch R.M."/>
            <person name="Beal B.F."/>
            <person name="Arriagada G."/>
            <person name="Davis B.W."/>
            <person name="Ostrander E.A."/>
            <person name="Goff S.P."/>
            <person name="Metzger M.J."/>
        </authorList>
    </citation>
    <scope>NUCLEOTIDE SEQUENCE</scope>
    <source>
        <strain evidence="2">MELC-2E11</strain>
        <tissue evidence="2">Siphon/mantle</tissue>
    </source>
</reference>
<sequence>MRLWAVLAAYLCVPIATGADVDGEWSGWEAWTACTTTCGTGVTFRTRHCDNPAPAYNGSDCPGLNQDFSKCLVKHCPSKHLLISYCTFTGTKI</sequence>
<keyword evidence="3" id="KW-1185">Reference proteome</keyword>
<dbReference type="Proteomes" id="UP001164746">
    <property type="component" value="Chromosome 14"/>
</dbReference>
<dbReference type="InterPro" id="IPR000884">
    <property type="entry name" value="TSP1_rpt"/>
</dbReference>
<organism evidence="2 3">
    <name type="scientific">Mya arenaria</name>
    <name type="common">Soft-shell clam</name>
    <dbReference type="NCBI Taxonomy" id="6604"/>
    <lineage>
        <taxon>Eukaryota</taxon>
        <taxon>Metazoa</taxon>
        <taxon>Spiralia</taxon>
        <taxon>Lophotrochozoa</taxon>
        <taxon>Mollusca</taxon>
        <taxon>Bivalvia</taxon>
        <taxon>Autobranchia</taxon>
        <taxon>Heteroconchia</taxon>
        <taxon>Euheterodonta</taxon>
        <taxon>Imparidentia</taxon>
        <taxon>Neoheterodontei</taxon>
        <taxon>Myida</taxon>
        <taxon>Myoidea</taxon>
        <taxon>Myidae</taxon>
        <taxon>Mya</taxon>
    </lineage>
</organism>
<keyword evidence="1" id="KW-0732">Signal</keyword>
<dbReference type="InterPro" id="IPR038877">
    <property type="entry name" value="THSD1"/>
</dbReference>
<evidence type="ECO:0000256" key="1">
    <source>
        <dbReference type="SAM" id="SignalP"/>
    </source>
</evidence>
<proteinExistence type="predicted"/>
<dbReference type="PRINTS" id="PR01705">
    <property type="entry name" value="TSP1REPEAT"/>
</dbReference>
<dbReference type="EMBL" id="CP111025">
    <property type="protein sequence ID" value="WAR25474.1"/>
    <property type="molecule type" value="Genomic_DNA"/>
</dbReference>
<dbReference type="InterPro" id="IPR036383">
    <property type="entry name" value="TSP1_rpt_sf"/>
</dbReference>
<dbReference type="PANTHER" id="PTHR16311">
    <property type="entry name" value="THROMBOSPONDIN TYPE I DOMAIN-CONTAINING 1"/>
    <property type="match status" value="1"/>
</dbReference>
<dbReference type="SUPFAM" id="SSF82895">
    <property type="entry name" value="TSP-1 type 1 repeat"/>
    <property type="match status" value="1"/>
</dbReference>
<evidence type="ECO:0000313" key="3">
    <source>
        <dbReference type="Proteomes" id="UP001164746"/>
    </source>
</evidence>
<accession>A0ABY7FX53</accession>
<evidence type="ECO:0000313" key="2">
    <source>
        <dbReference type="EMBL" id="WAR25474.1"/>
    </source>
</evidence>
<gene>
    <name evidence="2" type="ORF">MAR_011178</name>
</gene>
<dbReference type="PROSITE" id="PS50092">
    <property type="entry name" value="TSP1"/>
    <property type="match status" value="1"/>
</dbReference>
<feature type="signal peptide" evidence="1">
    <location>
        <begin position="1"/>
        <end position="18"/>
    </location>
</feature>
<dbReference type="PANTHER" id="PTHR16311:SF3">
    <property type="entry name" value="THROMBOSPONDIN TYPE-1 DOMAIN-CONTAINING PROTEIN 1"/>
    <property type="match status" value="1"/>
</dbReference>